<feature type="domain" description="RNA polymerase Rpb2" evidence="11">
    <location>
        <begin position="23"/>
        <end position="93"/>
    </location>
</feature>
<comment type="subunit">
    <text evidence="8">In plastids the minimal PEP RNA polymerase catalytic core is composed of four subunits: alpha, beta, beta', and beta''. When a (nuclear-encoded) sigma factor is associated with the core the holoenzyme is formed, which can initiate transcription.</text>
</comment>
<name>A0A455REM6_9STRA</name>
<feature type="domain" description="DNA-directed RNA polymerase subunit 2 hybrid-binding" evidence="9">
    <location>
        <begin position="242"/>
        <end position="349"/>
    </location>
</feature>
<dbReference type="Gene3D" id="2.40.270.10">
    <property type="entry name" value="DNA-directed RNA polymerase, subunit 2, domain 6"/>
    <property type="match status" value="2"/>
</dbReference>
<dbReference type="InterPro" id="IPR007645">
    <property type="entry name" value="RNA_pol_Rpb2_3"/>
</dbReference>
<dbReference type="Pfam" id="PF04560">
    <property type="entry name" value="RNA_pol_Rpb2_7"/>
    <property type="match status" value="1"/>
</dbReference>
<keyword evidence="2 8" id="KW-0240">DNA-directed RNA polymerase</keyword>
<dbReference type="PROSITE" id="PS51450">
    <property type="entry name" value="LRR"/>
    <property type="match status" value="1"/>
</dbReference>
<reference evidence="12" key="1">
    <citation type="journal article" date="2019" name="Proc. Natl. Acad. Sci. U.S.A.">
        <title>Principles of plastid reductive evolution illuminated by nonphotosynthetic chrysophytes.</title>
        <authorList>
            <person name="Dorrell R.G."/>
            <person name="Azuma T."/>
            <person name="Nomura M."/>
            <person name="Audren de Kerdre G."/>
            <person name="Paoli L."/>
            <person name="Yang S."/>
            <person name="Bowler C."/>
            <person name="Ishii K."/>
            <person name="Miyashita H."/>
            <person name="Gile G.H."/>
            <person name="Kamikawa R."/>
        </authorList>
    </citation>
    <scope>NUCLEOTIDE SEQUENCE</scope>
    <source>
        <strain evidence="12">NIES-1846</strain>
    </source>
</reference>
<dbReference type="Gene3D" id="3.90.1800.10">
    <property type="entry name" value="RNA polymerase alpha subunit dimerisation domain"/>
    <property type="match status" value="1"/>
</dbReference>
<evidence type="ECO:0000259" key="11">
    <source>
        <dbReference type="Pfam" id="PF04565"/>
    </source>
</evidence>
<proteinExistence type="inferred from homology"/>
<dbReference type="InterPro" id="IPR007121">
    <property type="entry name" value="RNA_pol_bsu_CS"/>
</dbReference>
<evidence type="ECO:0000256" key="6">
    <source>
        <dbReference type="ARBA" id="ARBA00048552"/>
    </source>
</evidence>
<evidence type="ECO:0000259" key="9">
    <source>
        <dbReference type="Pfam" id="PF00562"/>
    </source>
</evidence>
<feature type="domain" description="RNA polymerase Rpb2" evidence="10">
    <location>
        <begin position="1339"/>
        <end position="1370"/>
    </location>
</feature>
<keyword evidence="5 8" id="KW-0804">Transcription</keyword>
<dbReference type="GO" id="GO:0003899">
    <property type="term" value="F:DNA-directed RNA polymerase activity"/>
    <property type="evidence" value="ECO:0007669"/>
    <property type="project" value="UniProtKB-EC"/>
</dbReference>
<dbReference type="GO" id="GO:0000428">
    <property type="term" value="C:DNA-directed RNA polymerase complex"/>
    <property type="evidence" value="ECO:0007669"/>
    <property type="project" value="UniProtKB-KW"/>
</dbReference>
<dbReference type="InterPro" id="IPR007641">
    <property type="entry name" value="RNA_pol_Rpb2_7"/>
</dbReference>
<protein>
    <recommendedName>
        <fullName evidence="8">DNA-directed RNA polymerase subunit beta</fullName>
        <ecNumber evidence="8">2.7.7.6</ecNumber>
    </recommendedName>
</protein>
<keyword evidence="4 8" id="KW-0548">Nucleotidyltransferase</keyword>
<dbReference type="InterPro" id="IPR001611">
    <property type="entry name" value="Leu-rich_rpt"/>
</dbReference>
<comment type="similarity">
    <text evidence="1 7">Belongs to the RNA polymerase beta chain family.</text>
</comment>
<accession>A0A455REM6</accession>
<comment type="catalytic activity">
    <reaction evidence="6 8">
        <text>RNA(n) + a ribonucleoside 5'-triphosphate = RNA(n+1) + diphosphate</text>
        <dbReference type="Rhea" id="RHEA:21248"/>
        <dbReference type="Rhea" id="RHEA-COMP:14527"/>
        <dbReference type="Rhea" id="RHEA-COMP:17342"/>
        <dbReference type="ChEBI" id="CHEBI:33019"/>
        <dbReference type="ChEBI" id="CHEBI:61557"/>
        <dbReference type="ChEBI" id="CHEBI:140395"/>
        <dbReference type="EC" id="2.7.7.6"/>
    </reaction>
</comment>
<feature type="domain" description="DNA-directed RNA polymerase subunit 2 hybrid-binding" evidence="9">
    <location>
        <begin position="1132"/>
        <end position="1335"/>
    </location>
</feature>
<dbReference type="InterPro" id="IPR037033">
    <property type="entry name" value="DNA-dir_RNAP_su2_hyb_sf"/>
</dbReference>
<evidence type="ECO:0000256" key="7">
    <source>
        <dbReference type="RuleBase" id="RU000434"/>
    </source>
</evidence>
<evidence type="ECO:0000256" key="1">
    <source>
        <dbReference type="ARBA" id="ARBA00006835"/>
    </source>
</evidence>
<dbReference type="Pfam" id="PF04565">
    <property type="entry name" value="RNA_pol_Rpb2_3"/>
    <property type="match status" value="1"/>
</dbReference>
<dbReference type="InterPro" id="IPR007120">
    <property type="entry name" value="DNA-dir_RNAP_su2_dom"/>
</dbReference>
<dbReference type="GO" id="GO:0006351">
    <property type="term" value="P:DNA-templated transcription"/>
    <property type="evidence" value="ECO:0007669"/>
    <property type="project" value="InterPro"/>
</dbReference>
<dbReference type="Pfam" id="PF00562">
    <property type="entry name" value="RNA_pol_Rpb2_6"/>
    <property type="match status" value="2"/>
</dbReference>
<evidence type="ECO:0000259" key="10">
    <source>
        <dbReference type="Pfam" id="PF04560"/>
    </source>
</evidence>
<dbReference type="InterPro" id="IPR014724">
    <property type="entry name" value="RNA_pol_RPB2_OB-fold"/>
</dbReference>
<keyword evidence="12" id="KW-0934">Plastid</keyword>
<evidence type="ECO:0000256" key="2">
    <source>
        <dbReference type="ARBA" id="ARBA00022478"/>
    </source>
</evidence>
<evidence type="ECO:0000313" key="12">
    <source>
        <dbReference type="EMBL" id="BBH43106.1"/>
    </source>
</evidence>
<evidence type="ECO:0000256" key="8">
    <source>
        <dbReference type="RuleBase" id="RU363031"/>
    </source>
</evidence>
<dbReference type="GO" id="GO:0032549">
    <property type="term" value="F:ribonucleoside binding"/>
    <property type="evidence" value="ECO:0007669"/>
    <property type="project" value="InterPro"/>
</dbReference>
<dbReference type="InterPro" id="IPR015712">
    <property type="entry name" value="DNA-dir_RNA_pol_su2"/>
</dbReference>
<dbReference type="InterPro" id="IPR042107">
    <property type="entry name" value="DNA-dir_RNA_pol_bsu_ext_1_sf"/>
</dbReference>
<sequence length="1450" mass="171355">MSLLLKYTTNCFIQLFYNTEIAQFGDQVNILADAYQKRKLTYFGDYGLPDDHDLITLDIRNIHYTYYGRLCPVETSEGGDSGLVSSLALYTRVNHASSLMTPYYLISNNIFLNKNSIIYLDLLQESSLYVNYLDMKIIFKNNQIVLTNHFSMIRFSELFYNIITAETKFITSVSPSSLLSLSVALIPFLEHNDGTRTLMGANMQRQALPLLYAKKAIIGTQAEIYINSDYIIISYSQGEVIYSSSNIIKIKDNNNQIISYLLHSYKFTAQYTVKNQIPIVWLGEKIYAGQILADGTGTHQGEYALGRTLNVAYMPWDGYNYEDSILISEKLIYNNILTSIYIDILDINLNKSLLLSDELNEVRLASVGTSISSDTLLLTTLDIHEVNMDNTTANIKIYNDNIWLNLDFNLKKINLFKFFPTNLFIGKYYNNLQKNNYIHMAETCVNNYFFPFYIFSENLIQQLNYYFYTSYNYWDEFFILLNQYLLENSLYFNNNDTIFNFLNYSFVFKKNIQQLFFENYNKSFSYYKNERKKLLKQYKNREKTLIDNNIKDINLEKISSEKKDINVKLQNIAKDIFELNVENEKDQKKKIIAEELFKNSKKNFTKEFIKNFKNYINSNTIKNLKIKENITYNEYNQTTEKLNKIDNLQSLIPLNFKLNRSPFLHSFFITFQTFINDLNKINAFNYLVTCLPYLKQIQIINEITDKCLENETNEFDFNDNTNNQIVQNSNVTDKDIEILLNKINLQKKNIVNSLIKNNNNNYNNILNLENNKKLENNISENLNKIDNNNLFININKIDNKNIKEINNKNINYLDKNIDVIKNNSIILINQNQLFEKIFNTYQYFDKYFFKYQSINFPLKKKLKIKYNFKNNNKKLNINILIEPNVLTTFNSLNSIVKLIKNINKKFNLTLSKQKKLKLFKNININIVNTKKINKKLKKTNYFINFLLLLFKKYKKLTTIFYKYPIINLNFLNLKKNKLLNLYNLFILKTKMNNYFNITYLKFFNVNNKILTFSNKFTKNFKFLFLYYNTYFSNFSINFICSSYYYNYLISTLFKKSKITTVINIMNFYNKKMSHFPIYEIYTFHKTYIYFILELYKQFLNSYINSIKLLLKEKTSNVQIIYPNLNFLHIYKSKIYLEDNIILSRLIDIRFNIENIDNIFYRLYIGTLKKIQVGDKLSGRHGNKGIISRIVNIQDMPYLSDGTPMDIILNPLGIPSRMNLGQLYEGLLGIIAEKLGKRYKISSFDENSNDMNSSRLIYMKLKEIFLKYHFNLFQTFCYCDFEKFLLIDGRTGEFFDNPIFIGKSYIMKLNHLIDKKIHTRETGPYQFITQQPTVGKLNDGGQRFGEMEMWALESYGCSHTLQELLYSKSDDMLSREFFTLSFLKPFFSGISHLTDTFLNLIIHFKSLGLDLSFKKINSFTLKEPVELVSLLETYENQLNLHIDWVIFNTNI</sequence>
<dbReference type="Gene3D" id="2.40.50.100">
    <property type="match status" value="1"/>
</dbReference>
<dbReference type="PROSITE" id="PS01166">
    <property type="entry name" value="RNA_POL_BETA"/>
    <property type="match status" value="1"/>
</dbReference>
<dbReference type="SUPFAM" id="SSF64484">
    <property type="entry name" value="beta and beta-prime subunits of DNA dependent RNA-polymerase"/>
    <property type="match status" value="2"/>
</dbReference>
<keyword evidence="3 8" id="KW-0808">Transferase</keyword>
<comment type="function">
    <text evidence="8">DNA-dependent RNA polymerase catalyzes the transcription of DNA into RNA using the four ribonucleoside triphosphates as substrates.</text>
</comment>
<geneLocation type="plastid" evidence="12"/>
<dbReference type="Gene3D" id="2.40.50.150">
    <property type="match status" value="1"/>
</dbReference>
<dbReference type="EMBL" id="AP019363">
    <property type="protein sequence ID" value="BBH43106.1"/>
    <property type="molecule type" value="Genomic_DNA"/>
</dbReference>
<dbReference type="EC" id="2.7.7.6" evidence="8"/>
<evidence type="ECO:0000256" key="4">
    <source>
        <dbReference type="ARBA" id="ARBA00022695"/>
    </source>
</evidence>
<gene>
    <name evidence="12" type="primary">rpoB</name>
</gene>
<evidence type="ECO:0000256" key="5">
    <source>
        <dbReference type="ARBA" id="ARBA00023163"/>
    </source>
</evidence>
<dbReference type="Gene3D" id="3.90.1100.10">
    <property type="match status" value="1"/>
</dbReference>
<organism evidence="12">
    <name type="scientific">Spumella sp. NIES-1846</name>
    <dbReference type="NCBI Taxonomy" id="2490549"/>
    <lineage>
        <taxon>Eukaryota</taxon>
        <taxon>Sar</taxon>
        <taxon>Stramenopiles</taxon>
        <taxon>Ochrophyta</taxon>
        <taxon>Chrysophyceae</taxon>
        <taxon>Chromulinales</taxon>
        <taxon>Chromulinaceae</taxon>
        <taxon>Spumella</taxon>
    </lineage>
</organism>
<dbReference type="Gene3D" id="2.30.150.10">
    <property type="entry name" value="DNA-directed RNA polymerase, beta subunit, external 1 domain"/>
    <property type="match status" value="1"/>
</dbReference>
<dbReference type="PANTHER" id="PTHR20856">
    <property type="entry name" value="DNA-DIRECTED RNA POLYMERASE I SUBUNIT 2"/>
    <property type="match status" value="1"/>
</dbReference>
<evidence type="ECO:0000256" key="3">
    <source>
        <dbReference type="ARBA" id="ARBA00022679"/>
    </source>
</evidence>
<dbReference type="GO" id="GO:0003677">
    <property type="term" value="F:DNA binding"/>
    <property type="evidence" value="ECO:0007669"/>
    <property type="project" value="InterPro"/>
</dbReference>